<reference evidence="1 2" key="1">
    <citation type="submission" date="2023-09" db="EMBL/GenBank/DDBJ databases">
        <title>Genomes of two closely related lineages of the louse Polyplax serrata with different host specificities.</title>
        <authorList>
            <person name="Martinu J."/>
            <person name="Tarabai H."/>
            <person name="Stefka J."/>
            <person name="Hypsa V."/>
        </authorList>
    </citation>
    <scope>NUCLEOTIDE SEQUENCE [LARGE SCALE GENOMIC DNA]</scope>
    <source>
        <strain evidence="1">98ZLc_SE</strain>
    </source>
</reference>
<gene>
    <name evidence="1" type="ORF">RUM44_011304</name>
</gene>
<accession>A0ABR1APN4</accession>
<dbReference type="Proteomes" id="UP001359485">
    <property type="component" value="Unassembled WGS sequence"/>
</dbReference>
<evidence type="ECO:0000313" key="2">
    <source>
        <dbReference type="Proteomes" id="UP001359485"/>
    </source>
</evidence>
<dbReference type="EMBL" id="JAWJWF010000046">
    <property type="protein sequence ID" value="KAK6624445.1"/>
    <property type="molecule type" value="Genomic_DNA"/>
</dbReference>
<proteinExistence type="predicted"/>
<sequence>MEANDESDIKQSVVFNEDNINSCNIAQELYMLGTVIDEAINKQTEATTSALKMLSQIENLFASQQKLEIYISSKCESRRLLESKLDKLEVHIIPQVTQIATYIRTTKS</sequence>
<name>A0ABR1APN4_POLSC</name>
<protein>
    <recommendedName>
        <fullName evidence="3">Biogenesis of lysosome-related organelles complex 1 subunit 7</fullName>
    </recommendedName>
</protein>
<keyword evidence="2" id="KW-1185">Reference proteome</keyword>
<organism evidence="1 2">
    <name type="scientific">Polyplax serrata</name>
    <name type="common">Common mouse louse</name>
    <dbReference type="NCBI Taxonomy" id="468196"/>
    <lineage>
        <taxon>Eukaryota</taxon>
        <taxon>Metazoa</taxon>
        <taxon>Ecdysozoa</taxon>
        <taxon>Arthropoda</taxon>
        <taxon>Hexapoda</taxon>
        <taxon>Insecta</taxon>
        <taxon>Pterygota</taxon>
        <taxon>Neoptera</taxon>
        <taxon>Paraneoptera</taxon>
        <taxon>Psocodea</taxon>
        <taxon>Troctomorpha</taxon>
        <taxon>Phthiraptera</taxon>
        <taxon>Anoplura</taxon>
        <taxon>Polyplacidae</taxon>
        <taxon>Polyplax</taxon>
    </lineage>
</organism>
<evidence type="ECO:0008006" key="3">
    <source>
        <dbReference type="Google" id="ProtNLM"/>
    </source>
</evidence>
<evidence type="ECO:0000313" key="1">
    <source>
        <dbReference type="EMBL" id="KAK6624445.1"/>
    </source>
</evidence>
<comment type="caution">
    <text evidence="1">The sequence shown here is derived from an EMBL/GenBank/DDBJ whole genome shotgun (WGS) entry which is preliminary data.</text>
</comment>